<dbReference type="AlphaFoldDB" id="A0A7G6X1A5"/>
<gene>
    <name evidence="2" type="ORF">F1D05_21515</name>
</gene>
<dbReference type="EMBL" id="CP043661">
    <property type="protein sequence ID" value="QNE20020.1"/>
    <property type="molecule type" value="Genomic_DNA"/>
</dbReference>
<evidence type="ECO:0000313" key="2">
    <source>
        <dbReference type="EMBL" id="QNE20020.1"/>
    </source>
</evidence>
<dbReference type="KEGG" id="kqi:F1D05_21515"/>
<evidence type="ECO:0000313" key="3">
    <source>
        <dbReference type="Proteomes" id="UP000515563"/>
    </source>
</evidence>
<reference evidence="2 3" key="2">
    <citation type="journal article" date="2020" name="Microbiol. Resour. Announc.">
        <title>Antarctic desert soil bacteria exhibit high novel natural product potential, evaluated through long-read genome sequencing and comparative genomics.</title>
        <authorList>
            <person name="Benaud N."/>
            <person name="Edwards R.J."/>
            <person name="Amos T.G."/>
            <person name="D'Agostino P.M."/>
            <person name="Gutierrez-Chavez C."/>
            <person name="Montgomery K."/>
            <person name="Nicetic I."/>
            <person name="Ferrari B.C."/>
        </authorList>
    </citation>
    <scope>NUCLEOTIDE SEQUENCE [LARGE SCALE GENOMIC DNA]</scope>
    <source>
        <strain evidence="2 3">SPB151</strain>
    </source>
</reference>
<proteinExistence type="predicted"/>
<sequence>MSLRIHFTCDDLARTIVAPEPDPLWEVLLSLHLLQSDDDQLLFGRWRRHVRRQLPAGDRRLLDLAPPDGYSPDFLTPSESADGFEQGLAAIVQTPTARLATELSRLVGRGQLSAWMRHLPSRPRSTPHPQPNRRRTSPVGKCRRRRDRRGR</sequence>
<keyword evidence="3" id="KW-1185">Reference proteome</keyword>
<accession>A0A7G6X1A5</accession>
<reference evidence="3" key="1">
    <citation type="submission" date="2019-09" db="EMBL/GenBank/DDBJ databases">
        <title>Antimicrobial potential of Antarctic Bacteria.</title>
        <authorList>
            <person name="Benaud N."/>
            <person name="Edwards R.J."/>
            <person name="Ferrari B.C."/>
        </authorList>
    </citation>
    <scope>NUCLEOTIDE SEQUENCE [LARGE SCALE GENOMIC DNA]</scope>
    <source>
        <strain evidence="3">SPB151</strain>
    </source>
</reference>
<protein>
    <recommendedName>
        <fullName evidence="4">Transcriptional regulator</fullName>
    </recommendedName>
</protein>
<name>A0A7G6X1A5_9ACTN</name>
<evidence type="ECO:0008006" key="4">
    <source>
        <dbReference type="Google" id="ProtNLM"/>
    </source>
</evidence>
<feature type="region of interest" description="Disordered" evidence="1">
    <location>
        <begin position="119"/>
        <end position="151"/>
    </location>
</feature>
<dbReference type="RefSeq" id="WP_185441964.1">
    <property type="nucleotide sequence ID" value="NZ_CP043661.1"/>
</dbReference>
<feature type="compositionally biased region" description="Basic residues" evidence="1">
    <location>
        <begin position="131"/>
        <end position="151"/>
    </location>
</feature>
<dbReference type="Proteomes" id="UP000515563">
    <property type="component" value="Chromosome"/>
</dbReference>
<evidence type="ECO:0000256" key="1">
    <source>
        <dbReference type="SAM" id="MobiDB-lite"/>
    </source>
</evidence>
<organism evidence="2 3">
    <name type="scientific">Kribbella qitaiheensis</name>
    <dbReference type="NCBI Taxonomy" id="1544730"/>
    <lineage>
        <taxon>Bacteria</taxon>
        <taxon>Bacillati</taxon>
        <taxon>Actinomycetota</taxon>
        <taxon>Actinomycetes</taxon>
        <taxon>Propionibacteriales</taxon>
        <taxon>Kribbellaceae</taxon>
        <taxon>Kribbella</taxon>
    </lineage>
</organism>